<organism evidence="1 2">
    <name type="scientific">Thiorhodovibrio winogradskyi</name>
    <dbReference type="NCBI Taxonomy" id="77007"/>
    <lineage>
        <taxon>Bacteria</taxon>
        <taxon>Pseudomonadati</taxon>
        <taxon>Pseudomonadota</taxon>
        <taxon>Gammaproteobacteria</taxon>
        <taxon>Chromatiales</taxon>
        <taxon>Chromatiaceae</taxon>
        <taxon>Thiorhodovibrio</taxon>
    </lineage>
</organism>
<gene>
    <name evidence="1" type="ORF">Thiowin_03516</name>
</gene>
<name>A0ABZ0SBN1_9GAMM</name>
<sequence length="45" mass="4740">MGPVAEVVHKCLSYLTREDLRAIRAARGSSNQALPEGCVNAIGAD</sequence>
<evidence type="ECO:0000313" key="2">
    <source>
        <dbReference type="Proteomes" id="UP001432180"/>
    </source>
</evidence>
<dbReference type="RefSeq" id="WP_328984210.1">
    <property type="nucleotide sequence ID" value="NZ_CP121472.1"/>
</dbReference>
<dbReference type="Proteomes" id="UP001432180">
    <property type="component" value="Chromosome"/>
</dbReference>
<protein>
    <submittedName>
        <fullName evidence="1">Uncharacterized protein</fullName>
    </submittedName>
</protein>
<accession>A0ABZ0SBN1</accession>
<reference evidence="1 2" key="1">
    <citation type="journal article" date="2023" name="Microorganisms">
        <title>Thiorhodovibrio frisius and Trv. litoralis spp. nov., Two Novel Members from a Clade of Fastidious Purple Sulfur Bacteria That Exhibit Unique Red-Shifted Light-Harvesting Capabilities.</title>
        <authorList>
            <person name="Methner A."/>
            <person name="Kuzyk S.B."/>
            <person name="Petersen J."/>
            <person name="Bauer S."/>
            <person name="Brinkmann H."/>
            <person name="Sichau K."/>
            <person name="Wanner G."/>
            <person name="Wolf J."/>
            <person name="Neumann-Schaal M."/>
            <person name="Henke P."/>
            <person name="Tank M."/>
            <person name="Sproer C."/>
            <person name="Bunk B."/>
            <person name="Overmann J."/>
        </authorList>
    </citation>
    <scope>NUCLEOTIDE SEQUENCE [LARGE SCALE GENOMIC DNA]</scope>
    <source>
        <strain evidence="1 2">DSM 6702</strain>
    </source>
</reference>
<proteinExistence type="predicted"/>
<keyword evidence="2" id="KW-1185">Reference proteome</keyword>
<dbReference type="EMBL" id="CP121472">
    <property type="protein sequence ID" value="WPL18443.1"/>
    <property type="molecule type" value="Genomic_DNA"/>
</dbReference>
<evidence type="ECO:0000313" key="1">
    <source>
        <dbReference type="EMBL" id="WPL18443.1"/>
    </source>
</evidence>